<dbReference type="InterPro" id="IPR053205">
    <property type="entry name" value="GHMP_kinase_L-arabinokinase"/>
</dbReference>
<reference evidence="1 2" key="1">
    <citation type="submission" date="2019-10" db="EMBL/GenBank/DDBJ databases">
        <authorList>
            <person name="Karimi E."/>
        </authorList>
    </citation>
    <scope>NUCLEOTIDE SEQUENCE [LARGE SCALE GENOMIC DNA]</scope>
    <source>
        <strain evidence="1">Exiguobacterium sp. 9Y</strain>
    </source>
</reference>
<name>A0A653I9T0_9BACL</name>
<keyword evidence="2" id="KW-1185">Reference proteome</keyword>
<dbReference type="AlphaFoldDB" id="A0A653I9T0"/>
<evidence type="ECO:0008006" key="3">
    <source>
        <dbReference type="Google" id="ProtNLM"/>
    </source>
</evidence>
<protein>
    <recommendedName>
        <fullName evidence="3">Glycosyl transferase family 28 C-terminal domain-containing protein</fullName>
    </recommendedName>
</protein>
<evidence type="ECO:0000313" key="2">
    <source>
        <dbReference type="Proteomes" id="UP000439752"/>
    </source>
</evidence>
<evidence type="ECO:0000313" key="1">
    <source>
        <dbReference type="EMBL" id="VWX35664.1"/>
    </source>
</evidence>
<dbReference type="RefSeq" id="WP_159173354.1">
    <property type="nucleotide sequence ID" value="NZ_LR732312.1"/>
</dbReference>
<organism evidence="1 2">
    <name type="scientific">Exiguobacterium oxidotolerans</name>
    <dbReference type="NCBI Taxonomy" id="223958"/>
    <lineage>
        <taxon>Bacteria</taxon>
        <taxon>Bacillati</taxon>
        <taxon>Bacillota</taxon>
        <taxon>Bacilli</taxon>
        <taxon>Bacillales</taxon>
        <taxon>Bacillales Family XII. Incertae Sedis</taxon>
        <taxon>Exiguobacterium</taxon>
    </lineage>
</organism>
<accession>A0A653I9T0</accession>
<dbReference type="PANTHER" id="PTHR38134">
    <property type="entry name" value="SLR1395 PROTEIN"/>
    <property type="match status" value="1"/>
</dbReference>
<gene>
    <name evidence="1" type="ORF">EXIGUO9Y_260080</name>
</gene>
<dbReference type="Proteomes" id="UP000439752">
    <property type="component" value="Unassembled WGS sequence"/>
</dbReference>
<dbReference type="SUPFAM" id="SSF53756">
    <property type="entry name" value="UDP-Glycosyltransferase/glycogen phosphorylase"/>
    <property type="match status" value="1"/>
</dbReference>
<proteinExistence type="predicted"/>
<sequence>MNIAYYISDYGYGHATRSVAIIRELLKKNKEIKITVCHSFAQDFLKNSLNPNRVSFRTLSTDGGYIVNSDTLELDYLKIQEMYDEYLFHREEKIRNEIKFLMKENISFVISDIYPTAIEAAYSMNIPSIGISNFLWTDVYKNIVNDSKLKVMECAYAKMTHYLHLKGHVSPKEFIKEYDFFSREIDEQEVNRIKENLCVSSTDTVIFYGLGMKIDHSYQLSNDFPLWSTENCKFIVSAHIDVDHPNVFKIPSDYAETQNYIAASDVTITKPGWSTVGEALMGNSNLLILKRDSFIEDRKTIHALESMKKCRLLSLKELKNLKFEDISISKDQLKNPFNTSGLMDLVEELICIMDNYRKEEFA</sequence>
<dbReference type="EMBL" id="CABWKQ010000019">
    <property type="protein sequence ID" value="VWX35664.1"/>
    <property type="molecule type" value="Genomic_DNA"/>
</dbReference>
<dbReference type="PANTHER" id="PTHR38134:SF2">
    <property type="entry name" value="GALACTOKINASE"/>
    <property type="match status" value="1"/>
</dbReference>